<protein>
    <submittedName>
        <fullName evidence="6">Protein CpxP</fullName>
    </submittedName>
</protein>
<reference evidence="6 7" key="1">
    <citation type="submission" date="2019-03" db="EMBL/GenBank/DDBJ databases">
        <title>Genomic Encyclopedia of Type Strains, Phase III (KMG-III): the genomes of soil and plant-associated and newly described type strains.</title>
        <authorList>
            <person name="Whitman W."/>
        </authorList>
    </citation>
    <scope>NUCLEOTIDE SEQUENCE [LARGE SCALE GENOMIC DNA]</scope>
    <source>
        <strain evidence="6 7">CECT 7378</strain>
    </source>
</reference>
<dbReference type="Gene3D" id="1.20.120.1490">
    <property type="match status" value="1"/>
</dbReference>
<keyword evidence="4" id="KW-0574">Periplasm</keyword>
<proteinExistence type="inferred from homology"/>
<comment type="caution">
    <text evidence="6">The sequence shown here is derived from an EMBL/GenBank/DDBJ whole genome shotgun (WGS) entry which is preliminary data.</text>
</comment>
<evidence type="ECO:0000313" key="7">
    <source>
        <dbReference type="Proteomes" id="UP000294656"/>
    </source>
</evidence>
<accession>A0A4R6MB39</accession>
<dbReference type="RefSeq" id="WP_133502889.1">
    <property type="nucleotide sequence ID" value="NZ_SNXC01000010.1"/>
</dbReference>
<dbReference type="InterPro" id="IPR012899">
    <property type="entry name" value="LTXXQ"/>
</dbReference>
<dbReference type="GO" id="GO:0051082">
    <property type="term" value="F:unfolded protein binding"/>
    <property type="evidence" value="ECO:0007669"/>
    <property type="project" value="TreeGrafter"/>
</dbReference>
<feature type="signal peptide" evidence="5">
    <location>
        <begin position="1"/>
        <end position="25"/>
    </location>
</feature>
<evidence type="ECO:0000256" key="5">
    <source>
        <dbReference type="SAM" id="SignalP"/>
    </source>
</evidence>
<dbReference type="PANTHER" id="PTHR38102:SF1">
    <property type="entry name" value="PERIPLASMIC CHAPERONE SPY"/>
    <property type="match status" value="1"/>
</dbReference>
<dbReference type="GO" id="GO:0030288">
    <property type="term" value="C:outer membrane-bounded periplasmic space"/>
    <property type="evidence" value="ECO:0007669"/>
    <property type="project" value="TreeGrafter"/>
</dbReference>
<dbReference type="InterPro" id="IPR052211">
    <property type="entry name" value="Cpx_auxiliary_protein"/>
</dbReference>
<dbReference type="PIRSF" id="PIRSF034445">
    <property type="entry name" value="CpxP_Spy"/>
    <property type="match status" value="1"/>
</dbReference>
<gene>
    <name evidence="6" type="ORF">DFP79_1066</name>
</gene>
<evidence type="ECO:0000256" key="3">
    <source>
        <dbReference type="ARBA" id="ARBA00022729"/>
    </source>
</evidence>
<keyword evidence="3 5" id="KW-0732">Signal</keyword>
<evidence type="ECO:0000313" key="6">
    <source>
        <dbReference type="EMBL" id="TDO98654.1"/>
    </source>
</evidence>
<evidence type="ECO:0000256" key="1">
    <source>
        <dbReference type="ARBA" id="ARBA00004418"/>
    </source>
</evidence>
<organism evidence="6 7">
    <name type="scientific">Marinomonas balearica</name>
    <dbReference type="NCBI Taxonomy" id="491947"/>
    <lineage>
        <taxon>Bacteria</taxon>
        <taxon>Pseudomonadati</taxon>
        <taxon>Pseudomonadota</taxon>
        <taxon>Gammaproteobacteria</taxon>
        <taxon>Oceanospirillales</taxon>
        <taxon>Oceanospirillaceae</taxon>
        <taxon>Marinomonas</taxon>
    </lineage>
</organism>
<dbReference type="PANTHER" id="PTHR38102">
    <property type="entry name" value="PERIPLASMIC CHAPERONE SPY"/>
    <property type="match status" value="1"/>
</dbReference>
<name>A0A4R6MB39_9GAMM</name>
<dbReference type="OrthoDB" id="6105813at2"/>
<keyword evidence="7" id="KW-1185">Reference proteome</keyword>
<dbReference type="NCBIfam" id="NF009391">
    <property type="entry name" value="PRK12750.1"/>
    <property type="match status" value="1"/>
</dbReference>
<sequence length="173" mass="19558">MKNTKKLIVAAIVLPLTLGTASAFAFGGKDHGRKFESKMEQGFCGAGMDRGVLRKLDLTDEQKEEIKVLKSTKRSEMKAYFLENFPKEMKAREASRTKAQELVLADTFDTAAASKLAAEMAEKKSHLMVKKMESQHAMLSVLTAEQKEKFVALQKEKIERCEEKVMRHMDKEL</sequence>
<dbReference type="AlphaFoldDB" id="A0A4R6MB39"/>
<dbReference type="EMBL" id="SNXC01000010">
    <property type="protein sequence ID" value="TDO98654.1"/>
    <property type="molecule type" value="Genomic_DNA"/>
</dbReference>
<evidence type="ECO:0000256" key="4">
    <source>
        <dbReference type="ARBA" id="ARBA00022764"/>
    </source>
</evidence>
<feature type="chain" id="PRO_5020699422" evidence="5">
    <location>
        <begin position="26"/>
        <end position="173"/>
    </location>
</feature>
<evidence type="ECO:0000256" key="2">
    <source>
        <dbReference type="ARBA" id="ARBA00008441"/>
    </source>
</evidence>
<dbReference type="CDD" id="cd09916">
    <property type="entry name" value="CpxP_like"/>
    <property type="match status" value="1"/>
</dbReference>
<comment type="similarity">
    <text evidence="2">Belongs to the CpxP/Spy family.</text>
</comment>
<dbReference type="Pfam" id="PF07813">
    <property type="entry name" value="LTXXQ"/>
    <property type="match status" value="1"/>
</dbReference>
<comment type="subcellular location">
    <subcellularLocation>
        <location evidence="1">Periplasm</location>
    </subcellularLocation>
</comment>
<dbReference type="Proteomes" id="UP000294656">
    <property type="component" value="Unassembled WGS sequence"/>
</dbReference>